<dbReference type="InterPro" id="IPR003439">
    <property type="entry name" value="ABC_transporter-like_ATP-bd"/>
</dbReference>
<dbReference type="GO" id="GO:0005886">
    <property type="term" value="C:plasma membrane"/>
    <property type="evidence" value="ECO:0007669"/>
    <property type="project" value="UniProtKB-SubCell"/>
</dbReference>
<dbReference type="Gene3D" id="3.40.50.300">
    <property type="entry name" value="P-loop containing nucleotide triphosphate hydrolases"/>
    <property type="match status" value="1"/>
</dbReference>
<proteinExistence type="predicted"/>
<dbReference type="PANTHER" id="PTHR43394">
    <property type="entry name" value="ATP-DEPENDENT PERMEASE MDL1, MITOCHONDRIAL"/>
    <property type="match status" value="1"/>
</dbReference>
<dbReference type="SUPFAM" id="SSF90123">
    <property type="entry name" value="ABC transporter transmembrane region"/>
    <property type="match status" value="1"/>
</dbReference>
<dbReference type="GO" id="GO:0005524">
    <property type="term" value="F:ATP binding"/>
    <property type="evidence" value="ECO:0007669"/>
    <property type="project" value="UniProtKB-KW"/>
</dbReference>
<feature type="transmembrane region" description="Helical" evidence="5">
    <location>
        <begin position="260"/>
        <end position="279"/>
    </location>
</feature>
<organism evidence="8 9">
    <name type="scientific">Kineosporia babensis</name>
    <dbReference type="NCBI Taxonomy" id="499548"/>
    <lineage>
        <taxon>Bacteria</taxon>
        <taxon>Bacillati</taxon>
        <taxon>Actinomycetota</taxon>
        <taxon>Actinomycetes</taxon>
        <taxon>Kineosporiales</taxon>
        <taxon>Kineosporiaceae</taxon>
        <taxon>Kineosporia</taxon>
    </lineage>
</organism>
<keyword evidence="3 5" id="KW-1133">Transmembrane helix</keyword>
<evidence type="ECO:0000259" key="6">
    <source>
        <dbReference type="PROSITE" id="PS50893"/>
    </source>
</evidence>
<dbReference type="PROSITE" id="PS50893">
    <property type="entry name" value="ABC_TRANSPORTER_2"/>
    <property type="match status" value="1"/>
</dbReference>
<keyword evidence="8" id="KW-0547">Nucleotide-binding</keyword>
<protein>
    <submittedName>
        <fullName evidence="8">ABC transporter ATP-binding protein/permease</fullName>
    </submittedName>
</protein>
<evidence type="ECO:0000256" key="3">
    <source>
        <dbReference type="ARBA" id="ARBA00022989"/>
    </source>
</evidence>
<evidence type="ECO:0000256" key="2">
    <source>
        <dbReference type="ARBA" id="ARBA00022692"/>
    </source>
</evidence>
<keyword evidence="8" id="KW-0067">ATP-binding</keyword>
<dbReference type="InterPro" id="IPR011527">
    <property type="entry name" value="ABC1_TM_dom"/>
</dbReference>
<gene>
    <name evidence="8" type="ORF">LR394_21615</name>
</gene>
<dbReference type="InterPro" id="IPR039421">
    <property type="entry name" value="Type_1_exporter"/>
</dbReference>
<dbReference type="SUPFAM" id="SSF52540">
    <property type="entry name" value="P-loop containing nucleoside triphosphate hydrolases"/>
    <property type="match status" value="1"/>
</dbReference>
<dbReference type="GO" id="GO:0016887">
    <property type="term" value="F:ATP hydrolysis activity"/>
    <property type="evidence" value="ECO:0007669"/>
    <property type="project" value="InterPro"/>
</dbReference>
<evidence type="ECO:0000256" key="5">
    <source>
        <dbReference type="SAM" id="Phobius"/>
    </source>
</evidence>
<feature type="transmembrane region" description="Helical" evidence="5">
    <location>
        <begin position="69"/>
        <end position="89"/>
    </location>
</feature>
<name>A0A9X1SVC3_9ACTN</name>
<feature type="domain" description="ABC transmembrane type-1" evidence="7">
    <location>
        <begin position="34"/>
        <end position="314"/>
    </location>
</feature>
<dbReference type="EMBL" id="JAJOMB010000012">
    <property type="protein sequence ID" value="MCD5313511.1"/>
    <property type="molecule type" value="Genomic_DNA"/>
</dbReference>
<dbReference type="InterPro" id="IPR036640">
    <property type="entry name" value="ABC1_TM_sf"/>
</dbReference>
<dbReference type="InterPro" id="IPR017871">
    <property type="entry name" value="ABC_transporter-like_CS"/>
</dbReference>
<dbReference type="Gene3D" id="1.20.1560.10">
    <property type="entry name" value="ABC transporter type 1, transmembrane domain"/>
    <property type="match status" value="1"/>
</dbReference>
<dbReference type="GO" id="GO:0015421">
    <property type="term" value="F:ABC-type oligopeptide transporter activity"/>
    <property type="evidence" value="ECO:0007669"/>
    <property type="project" value="TreeGrafter"/>
</dbReference>
<dbReference type="PROSITE" id="PS50929">
    <property type="entry name" value="ABC_TM1F"/>
    <property type="match status" value="1"/>
</dbReference>
<feature type="transmembrane region" description="Helical" evidence="5">
    <location>
        <begin position="30"/>
        <end position="49"/>
    </location>
</feature>
<sequence>MITLPDASPQQPSIASAGAYLRSISGAQRLTLCGAGLAGVLWMGTQAAIPLVVGNTVDAGLVRGNRSDLVLGCLLLLGLCVAAAVTSVVRHRFSVSNWLLAALRTQQLIGHHVADHGLTVASRTTTGEVMQAAGTDATRFADLMDMVARGTGALVSFIAVTVYLLRIDVTVGLFVVIGLPLLAACSIVLVRPLQTRQSRHRTAEGELTSLGADTVAGLRVLRGIGGEQQFTDRYAERSQEVRRAGVVVAGLQALLEAAQVLLPGLFLAGLTWLAAHGVLTGRLSVGDLVTVYAVTAFLRLPLETATGVLAMWVRSRVAAGRIIAVLEQKSPPEDVVAGVALPGSPSELVDPGSGLRVRPGQLTALVSARPETGIEITDRFVRLSSVGPSPTWGGVALAEIAADEVRRRILLSDAEPWLFTGTLREQIDPASAFTDAEVLAAVRTAAAEDVLAGLPDGLTATVGERGRDFSGGQRQRLALARAVLLASRPEVQVLILVEPTSAVDAHTEARIAERLSRARSGETTLVVTASPLLLEGCDHVVLLEDGRVIAEGTHRQLLRSDARYRDVVVREDSPLEVLS</sequence>
<evidence type="ECO:0000313" key="8">
    <source>
        <dbReference type="EMBL" id="MCD5313511.1"/>
    </source>
</evidence>
<accession>A0A9X1SVC3</accession>
<dbReference type="Proteomes" id="UP001138997">
    <property type="component" value="Unassembled WGS sequence"/>
</dbReference>
<feature type="domain" description="ABC transporter" evidence="6">
    <location>
        <begin position="330"/>
        <end position="570"/>
    </location>
</feature>
<comment type="caution">
    <text evidence="8">The sequence shown here is derived from an EMBL/GenBank/DDBJ whole genome shotgun (WGS) entry which is preliminary data.</text>
</comment>
<evidence type="ECO:0000259" key="7">
    <source>
        <dbReference type="PROSITE" id="PS50929"/>
    </source>
</evidence>
<keyword evidence="2 5" id="KW-0812">Transmembrane</keyword>
<comment type="subcellular location">
    <subcellularLocation>
        <location evidence="1">Cell membrane</location>
        <topology evidence="1">Multi-pass membrane protein</topology>
    </subcellularLocation>
</comment>
<dbReference type="PROSITE" id="PS00211">
    <property type="entry name" value="ABC_TRANSPORTER_1"/>
    <property type="match status" value="1"/>
</dbReference>
<feature type="transmembrane region" description="Helical" evidence="5">
    <location>
        <begin position="146"/>
        <end position="165"/>
    </location>
</feature>
<dbReference type="Pfam" id="PF00664">
    <property type="entry name" value="ABC_membrane"/>
    <property type="match status" value="1"/>
</dbReference>
<dbReference type="RefSeq" id="WP_231444773.1">
    <property type="nucleotide sequence ID" value="NZ_JAJOMB010000012.1"/>
</dbReference>
<evidence type="ECO:0000256" key="4">
    <source>
        <dbReference type="ARBA" id="ARBA00023136"/>
    </source>
</evidence>
<evidence type="ECO:0000313" key="9">
    <source>
        <dbReference type="Proteomes" id="UP001138997"/>
    </source>
</evidence>
<keyword evidence="9" id="KW-1185">Reference proteome</keyword>
<feature type="transmembrane region" description="Helical" evidence="5">
    <location>
        <begin position="171"/>
        <end position="190"/>
    </location>
</feature>
<dbReference type="InterPro" id="IPR027417">
    <property type="entry name" value="P-loop_NTPase"/>
</dbReference>
<reference evidence="8" key="1">
    <citation type="submission" date="2021-11" db="EMBL/GenBank/DDBJ databases">
        <title>Streptomyces corallinus and Kineosporia corallina sp. nov., two new coral-derived marine actinobacteria.</title>
        <authorList>
            <person name="Buangrab K."/>
            <person name="Sutthacheep M."/>
            <person name="Yeemin T."/>
            <person name="Harunari E."/>
            <person name="Igarashi Y."/>
            <person name="Sripreechasak P."/>
            <person name="Kanchanasin P."/>
            <person name="Tanasupawat S."/>
            <person name="Phongsopitanun W."/>
        </authorList>
    </citation>
    <scope>NUCLEOTIDE SEQUENCE</scope>
    <source>
        <strain evidence="8">JCM 31032</strain>
    </source>
</reference>
<keyword evidence="4 5" id="KW-0472">Membrane</keyword>
<evidence type="ECO:0000256" key="1">
    <source>
        <dbReference type="ARBA" id="ARBA00004651"/>
    </source>
</evidence>
<dbReference type="PANTHER" id="PTHR43394:SF1">
    <property type="entry name" value="ATP-BINDING CASSETTE SUB-FAMILY B MEMBER 10, MITOCHONDRIAL"/>
    <property type="match status" value="1"/>
</dbReference>
<dbReference type="AlphaFoldDB" id="A0A9X1SVC3"/>